<dbReference type="SMART" id="SM00869">
    <property type="entry name" value="Autotransporter"/>
    <property type="match status" value="1"/>
</dbReference>
<dbReference type="InterPro" id="IPR005546">
    <property type="entry name" value="Autotransporte_beta"/>
</dbReference>
<name>A0ABW8EVL5_9BURK</name>
<dbReference type="Gene3D" id="2.40.128.130">
    <property type="entry name" value="Autotransporter beta-domain"/>
    <property type="match status" value="1"/>
</dbReference>
<dbReference type="SUPFAM" id="SSF103515">
    <property type="entry name" value="Autotransporter"/>
    <property type="match status" value="1"/>
</dbReference>
<organism evidence="2 3">
    <name type="scientific">Herbaspirillum chlorophenolicum</name>
    <dbReference type="NCBI Taxonomy" id="211589"/>
    <lineage>
        <taxon>Bacteria</taxon>
        <taxon>Pseudomonadati</taxon>
        <taxon>Pseudomonadota</taxon>
        <taxon>Betaproteobacteria</taxon>
        <taxon>Burkholderiales</taxon>
        <taxon>Oxalobacteraceae</taxon>
        <taxon>Herbaspirillum</taxon>
    </lineage>
</organism>
<sequence>MTPPHAMADTIVSSPQSAIANSSFKQNITITSTGKLSGFSTGIANFNAGSIGTLSNDGTILGNRWALSNLTSVDTISNNTTGTFNGTTYGIFTGGLSGNAYHATIGALNNAGTINGNSYGIYNGSTGSSTNSGVIGSLSNSGTITGATGINNARFSTITELTNNASGMIAGTTTGIRNLGTITSLNNNGGSITGGTGIANNNTGTIASLTNSGVISAGSAGILNNGSIGSIGNGGGISALYAINNGPGGTINTLSNNVGGTLYGATAGILNNGIMGTITNTGTGIISGGTAGVQNEAATISLLSNDGTITSTGIGVSNKYSTSIAGIGTISVLSNSGMISGAIGVSSNIGTIGTIANSGVIKGSTYAIDIAGGASLGGIANSGTIAGIIRDLGTSPLTISGGSNATFGTLTGYNGAIGTIVASSGLVFNGGNQLLNDNITVNSGSGTVTNASGVLQVNNQLTVNGNYYQNAAATLAIGISANAGSLGAITDTGYGRLLINGNATIESGSGVMLKKLTAYSYAAGQRFVVIQASGNSNNYNASSLNYSVAGYLASGADVTETINGVGYHNLVVTITGIDSGIPTGGSPTNSNAATDSNARAALHGLFNYAGVNQGLLDVYNPALAISNPDQANRAGAQLSPAATANAVAGASTAAFSAVQGAAGNRIDGLRTAQAGATGIATGETGLDPALWGRIFGGQANQGMRDGIAGYHANYGGFLLGGDVQAHPDWRIGGLFSYAHSNIGNDGDNSGSGAQVDSYGLTAYAGYDGRPWYVNLTAGVARQIVSTNRAIAFSGFNGTANGSFNGQLFSATAEAGYPLAFGNATLTPLTGIRYSRLKQDAYTETGGSGAALTVNGSSYSSLKGEIGAKYEYSLMTSYGALTPFVRLGWNHEFRNTALTTSAAFAADASGSTTFTTHGASPLRNTAALSLGATLLRSRNLTLSAGYTLEGAKGYTAQTGSLTLRWQY</sequence>
<comment type="caution">
    <text evidence="2">The sequence shown here is derived from an EMBL/GenBank/DDBJ whole genome shotgun (WGS) entry which is preliminary data.</text>
</comment>
<dbReference type="Pfam" id="PF03797">
    <property type="entry name" value="Autotransporter"/>
    <property type="match status" value="1"/>
</dbReference>
<dbReference type="Proteomes" id="UP001617427">
    <property type="component" value="Unassembled WGS sequence"/>
</dbReference>
<proteinExistence type="predicted"/>
<dbReference type="EMBL" id="JBIUZV010000001">
    <property type="protein sequence ID" value="MFJ3044572.1"/>
    <property type="molecule type" value="Genomic_DNA"/>
</dbReference>
<dbReference type="NCBIfam" id="TIGR01414">
    <property type="entry name" value="autotrans_barl"/>
    <property type="match status" value="1"/>
</dbReference>
<evidence type="ECO:0000313" key="2">
    <source>
        <dbReference type="EMBL" id="MFJ3044572.1"/>
    </source>
</evidence>
<gene>
    <name evidence="2" type="ORF">ACIPEN_01960</name>
</gene>
<protein>
    <submittedName>
        <fullName evidence="2">Autotransporter domain-containing protein</fullName>
    </submittedName>
</protein>
<dbReference type="InterPro" id="IPR036709">
    <property type="entry name" value="Autotransporte_beta_dom_sf"/>
</dbReference>
<feature type="domain" description="Autotransporter" evidence="1">
    <location>
        <begin position="683"/>
        <end position="966"/>
    </location>
</feature>
<dbReference type="InterPro" id="IPR006315">
    <property type="entry name" value="OM_autotransptr_brl_dom"/>
</dbReference>
<evidence type="ECO:0000313" key="3">
    <source>
        <dbReference type="Proteomes" id="UP001617427"/>
    </source>
</evidence>
<accession>A0ABW8EVL5</accession>
<reference evidence="2 3" key="1">
    <citation type="submission" date="2024-10" db="EMBL/GenBank/DDBJ databases">
        <title>The Natural Products Discovery Center: Release of the First 8490 Sequenced Strains for Exploring Actinobacteria Biosynthetic Diversity.</title>
        <authorList>
            <person name="Kalkreuter E."/>
            <person name="Kautsar S.A."/>
            <person name="Yang D."/>
            <person name="Bader C.D."/>
            <person name="Teijaro C.N."/>
            <person name="Fluegel L."/>
            <person name="Davis C.M."/>
            <person name="Simpson J.R."/>
            <person name="Lauterbach L."/>
            <person name="Steele A.D."/>
            <person name="Gui C."/>
            <person name="Meng S."/>
            <person name="Li G."/>
            <person name="Viehrig K."/>
            <person name="Ye F."/>
            <person name="Su P."/>
            <person name="Kiefer A.F."/>
            <person name="Nichols A."/>
            <person name="Cepeda A.J."/>
            <person name="Yan W."/>
            <person name="Fan B."/>
            <person name="Jiang Y."/>
            <person name="Adhikari A."/>
            <person name="Zheng C.-J."/>
            <person name="Schuster L."/>
            <person name="Cowan T.M."/>
            <person name="Smanski M.J."/>
            <person name="Chevrette M.G."/>
            <person name="De Carvalho L.P.S."/>
            <person name="Shen B."/>
        </authorList>
    </citation>
    <scope>NUCLEOTIDE SEQUENCE [LARGE SCALE GENOMIC DNA]</scope>
    <source>
        <strain evidence="2 3">NPDC087045</strain>
    </source>
</reference>
<evidence type="ECO:0000259" key="1">
    <source>
        <dbReference type="PROSITE" id="PS51208"/>
    </source>
</evidence>
<dbReference type="PROSITE" id="PS51208">
    <property type="entry name" value="AUTOTRANSPORTER"/>
    <property type="match status" value="1"/>
</dbReference>
<keyword evidence="3" id="KW-1185">Reference proteome</keyword>
<dbReference type="RefSeq" id="WP_402698122.1">
    <property type="nucleotide sequence ID" value="NZ_JBIUZV010000001.1"/>
</dbReference>